<keyword evidence="5" id="KW-0378">Hydrolase</keyword>
<feature type="domain" description="SGNH hydrolase-type esterase" evidence="4">
    <location>
        <begin position="39"/>
        <end position="268"/>
    </location>
</feature>
<protein>
    <submittedName>
        <fullName evidence="5">SGNH/GDSL hydrolase family protein</fullName>
    </submittedName>
</protein>
<evidence type="ECO:0000256" key="1">
    <source>
        <dbReference type="PIRSR" id="PIRSR637460-1"/>
    </source>
</evidence>
<feature type="chain" id="PRO_5043638426" evidence="3">
    <location>
        <begin position="24"/>
        <end position="279"/>
    </location>
</feature>
<dbReference type="GO" id="GO:0006629">
    <property type="term" value="P:lipid metabolic process"/>
    <property type="evidence" value="ECO:0007669"/>
    <property type="project" value="TreeGrafter"/>
</dbReference>
<dbReference type="RefSeq" id="WP_349425868.1">
    <property type="nucleotide sequence ID" value="NZ_CP151632.1"/>
</dbReference>
<gene>
    <name evidence="5" type="ORF">MRBLWS13_002705</name>
</gene>
<proteinExistence type="predicted"/>
<feature type="signal peptide" evidence="3">
    <location>
        <begin position="1"/>
        <end position="23"/>
    </location>
</feature>
<feature type="active site" evidence="1">
    <location>
        <position position="260"/>
    </location>
</feature>
<dbReference type="InterPro" id="IPR036514">
    <property type="entry name" value="SGNH_hydro_sf"/>
</dbReference>
<reference evidence="5" key="1">
    <citation type="submission" date="2024-04" db="EMBL/GenBank/DDBJ databases">
        <authorList>
            <person name="Roder T."/>
            <person name="Oberhansli S."/>
            <person name="Kreuzer M."/>
        </authorList>
    </citation>
    <scope>NUCLEOTIDE SEQUENCE</scope>
    <source>
        <strain evidence="5">LWS13-1.2</strain>
    </source>
</reference>
<dbReference type="GO" id="GO:0016788">
    <property type="term" value="F:hydrolase activity, acting on ester bonds"/>
    <property type="evidence" value="ECO:0007669"/>
    <property type="project" value="InterPro"/>
</dbReference>
<dbReference type="EMBL" id="CP151632">
    <property type="protein sequence ID" value="WZO35030.1"/>
    <property type="molecule type" value="Genomic_DNA"/>
</dbReference>
<dbReference type="PANTHER" id="PTHR37981:SF1">
    <property type="entry name" value="SGNH HYDROLASE-TYPE ESTERASE DOMAIN-CONTAINING PROTEIN"/>
    <property type="match status" value="1"/>
</dbReference>
<dbReference type="AlphaFoldDB" id="A0AAU6SDI0"/>
<accession>A0AAU6SDI0</accession>
<keyword evidence="3" id="KW-0732">Signal</keyword>
<dbReference type="InterPro" id="IPR013830">
    <property type="entry name" value="SGNH_hydro"/>
</dbReference>
<organism evidence="5">
    <name type="scientific">Microbacterium sp. LWS13-1.2</name>
    <dbReference type="NCBI Taxonomy" id="3135264"/>
    <lineage>
        <taxon>Bacteria</taxon>
        <taxon>Bacillati</taxon>
        <taxon>Actinomycetota</taxon>
        <taxon>Actinomycetes</taxon>
        <taxon>Micrococcales</taxon>
        <taxon>Microbacteriaceae</taxon>
        <taxon>Microbacterium</taxon>
    </lineage>
</organism>
<dbReference type="PANTHER" id="PTHR37981">
    <property type="entry name" value="LIPASE 2"/>
    <property type="match status" value="1"/>
</dbReference>
<feature type="disulfide bond" evidence="2">
    <location>
        <begin position="122"/>
        <end position="134"/>
    </location>
</feature>
<evidence type="ECO:0000256" key="3">
    <source>
        <dbReference type="SAM" id="SignalP"/>
    </source>
</evidence>
<evidence type="ECO:0000313" key="5">
    <source>
        <dbReference type="EMBL" id="WZO35030.1"/>
    </source>
</evidence>
<dbReference type="Gene3D" id="3.40.50.1110">
    <property type="entry name" value="SGNH hydrolase"/>
    <property type="match status" value="1"/>
</dbReference>
<sequence length="279" mass="27541">MKRRLLAALAAVALGAGMLVAGAAGPATASPLMVAKHVALGDSIAAGQGGGAPLDDCVRTDGGYAAQLDGEPKFNLLRNAACSGATIAGTLSQLSQLNRGTTVVTLTVGANDLGLDQVYAACSIAAAGGDPAPCLAAIQSAVSSAPGIVAPLTSLIGAIAERAPDATIVVTGYPYLLESPPDLPQFAQLAALVAAVNGATDALNAAIQAAVATAAASGADVRYADVVEAFAGHGVQLVPGVPSDPWFGLDPVGDPAGYLHPTYEGYAAYTDVILEQLGR</sequence>
<keyword evidence="2" id="KW-1015">Disulfide bond</keyword>
<dbReference type="InterPro" id="IPR037460">
    <property type="entry name" value="SEST-like"/>
</dbReference>
<dbReference type="CDD" id="cd01823">
    <property type="entry name" value="SEST_like"/>
    <property type="match status" value="1"/>
</dbReference>
<evidence type="ECO:0000259" key="4">
    <source>
        <dbReference type="Pfam" id="PF13472"/>
    </source>
</evidence>
<feature type="disulfide bond" evidence="2">
    <location>
        <begin position="57"/>
        <end position="82"/>
    </location>
</feature>
<name>A0AAU6SDI0_9MICO</name>
<feature type="active site" description="Nucleophile" evidence="1">
    <location>
        <position position="43"/>
    </location>
</feature>
<evidence type="ECO:0000256" key="2">
    <source>
        <dbReference type="PIRSR" id="PIRSR637460-2"/>
    </source>
</evidence>
<dbReference type="SUPFAM" id="SSF52266">
    <property type="entry name" value="SGNH hydrolase"/>
    <property type="match status" value="1"/>
</dbReference>
<dbReference type="Pfam" id="PF13472">
    <property type="entry name" value="Lipase_GDSL_2"/>
    <property type="match status" value="1"/>
</dbReference>